<dbReference type="InterPro" id="IPR016071">
    <property type="entry name" value="Staphylococal_nuclease_OB-fold"/>
</dbReference>
<dbReference type="InterPro" id="IPR051553">
    <property type="entry name" value="Ran_GTPase-activating"/>
</dbReference>
<dbReference type="PROSITE" id="PS50830">
    <property type="entry name" value="TNASE_3"/>
    <property type="match status" value="1"/>
</dbReference>
<dbReference type="SUPFAM" id="SSF55383">
    <property type="entry name" value="Copper amine oxidase, domain N"/>
    <property type="match status" value="1"/>
</dbReference>
<dbReference type="Pfam" id="PF07833">
    <property type="entry name" value="Cu_amine_oxidN1"/>
    <property type="match status" value="1"/>
</dbReference>
<dbReference type="AlphaFoldDB" id="A0A1B2DE43"/>
<dbReference type="InterPro" id="IPR012854">
    <property type="entry name" value="Cu_amine_oxidase-like_N"/>
</dbReference>
<dbReference type="InterPro" id="IPR000408">
    <property type="entry name" value="Reg_chr_condens"/>
</dbReference>
<dbReference type="PANTHER" id="PTHR45982:SF1">
    <property type="entry name" value="REGULATOR OF CHROMOSOME CONDENSATION"/>
    <property type="match status" value="1"/>
</dbReference>
<sequence length="610" mass="67763">MKKIVVLVIGFLCLGLLAPAAYGAKDTREIKILLDGVPLISETAPALQKGSVMVPAEMIFEALGAELVWYNGYKIFIASKADQILSYQMGEQQAFINEDPVSLTLPGEWVDGSAMFPVRIAAEAFGAKLMWDKTNLTLQIQSAPKIDAEIVEVFDGLYVALKYINTEQELVTEQVRLSGLSPIRNSMEATEYLKAMLPIGTKVKVDFRSGRDSNKNLWALVYKDDGTIVNQELVSRGYAKSSLVNEDPYLKAQLLPLQEEAHTKKLGIWSNTEPFITDSIKTASIYGEIALVTAGGQLWTWGEYYEKPMKILENIKQVKLDGDLGIALKNDGTVWVWGFNNAGGWGNGLKKYEVTRIPQQVEGLEKISAIENHNSAVMAINDLGEVYAWGSNFNGKLGEEYDINKIIHPSPVKLPWSNVKEVKIGFTFTAVLKNDGTVWKTNPDSSELIHIKELSDITSIEMNNTAVLAIKKDGTVWGWDELRESIFGSSYYFAKSPKQIEGLSRIVKTVAGKYHFFAIDDKGALYGWGENIAGELGMLSIGEAVEKPTKITDLSPVRDVFADTSKTLFLKQDGTLWGVGHSPYFIFGENYKKGWMDDLNYSELTQIKLQ</sequence>
<dbReference type="Gene3D" id="3.30.457.10">
    <property type="entry name" value="Copper amine oxidase-like, N-terminal domain"/>
    <property type="match status" value="1"/>
</dbReference>
<name>A0A1B2DE43_9BACL</name>
<dbReference type="Gene3D" id="2.130.10.30">
    <property type="entry name" value="Regulator of chromosome condensation 1/beta-lactamase-inhibitor protein II"/>
    <property type="match status" value="2"/>
</dbReference>
<dbReference type="PROSITE" id="PS50012">
    <property type="entry name" value="RCC1_3"/>
    <property type="match status" value="2"/>
</dbReference>
<dbReference type="PANTHER" id="PTHR45982">
    <property type="entry name" value="REGULATOR OF CHROMOSOME CONDENSATION"/>
    <property type="match status" value="1"/>
</dbReference>
<evidence type="ECO:0000313" key="2">
    <source>
        <dbReference type="EMBL" id="ANY65965.1"/>
    </source>
</evidence>
<evidence type="ECO:0000259" key="1">
    <source>
        <dbReference type="PROSITE" id="PS50830"/>
    </source>
</evidence>
<accession>A0A1B2DE43</accession>
<dbReference type="InterPro" id="IPR035437">
    <property type="entry name" value="SNase_OB-fold_sf"/>
</dbReference>
<organism evidence="2">
    <name type="scientific">Paenibacillus sp. BIHB 4019</name>
    <dbReference type="NCBI Taxonomy" id="1870819"/>
    <lineage>
        <taxon>Bacteria</taxon>
        <taxon>Bacillati</taxon>
        <taxon>Bacillota</taxon>
        <taxon>Bacilli</taxon>
        <taxon>Bacillales</taxon>
        <taxon>Paenibacillaceae</taxon>
        <taxon>Paenibacillus</taxon>
    </lineage>
</organism>
<protein>
    <recommendedName>
        <fullName evidence="1">TNase-like domain-containing protein</fullName>
    </recommendedName>
</protein>
<feature type="domain" description="TNase-like" evidence="1">
    <location>
        <begin position="144"/>
        <end position="271"/>
    </location>
</feature>
<reference evidence="2" key="1">
    <citation type="submission" date="2016-08" db="EMBL/GenBank/DDBJ databases">
        <title>Complete Genome Seqeunce of Paenibacillus sp. BIHB 4019 from tea rhizoplane.</title>
        <authorList>
            <person name="Thakur R."/>
            <person name="Swarnkar M.K."/>
            <person name="Gulati A."/>
        </authorList>
    </citation>
    <scope>NUCLEOTIDE SEQUENCE [LARGE SCALE GENOMIC DNA]</scope>
    <source>
        <strain evidence="2">BIHB4019</strain>
    </source>
</reference>
<dbReference type="SMART" id="SM00318">
    <property type="entry name" value="SNc"/>
    <property type="match status" value="1"/>
</dbReference>
<proteinExistence type="predicted"/>
<dbReference type="InterPro" id="IPR009091">
    <property type="entry name" value="RCC1/BLIP-II"/>
</dbReference>
<dbReference type="SUPFAM" id="SSF50199">
    <property type="entry name" value="Staphylococcal nuclease"/>
    <property type="match status" value="1"/>
</dbReference>
<dbReference type="InterPro" id="IPR036582">
    <property type="entry name" value="Mao_N_sf"/>
</dbReference>
<dbReference type="SUPFAM" id="SSF50985">
    <property type="entry name" value="RCC1/BLIP-II"/>
    <property type="match status" value="2"/>
</dbReference>
<dbReference type="Pfam" id="PF00415">
    <property type="entry name" value="RCC1"/>
    <property type="match status" value="2"/>
</dbReference>
<dbReference type="Pfam" id="PF13540">
    <property type="entry name" value="RCC1_2"/>
    <property type="match status" value="1"/>
</dbReference>
<gene>
    <name evidence="2" type="ORF">BBD42_05440</name>
</gene>
<dbReference type="EMBL" id="CP016808">
    <property type="protein sequence ID" value="ANY65965.1"/>
    <property type="molecule type" value="Genomic_DNA"/>
</dbReference>
<dbReference type="Gene3D" id="2.40.50.90">
    <property type="match status" value="1"/>
</dbReference>
<dbReference type="Pfam" id="PF00565">
    <property type="entry name" value="SNase"/>
    <property type="match status" value="1"/>
</dbReference>